<proteinExistence type="predicted"/>
<dbReference type="InterPro" id="IPR036259">
    <property type="entry name" value="MFS_trans_sf"/>
</dbReference>
<evidence type="ECO:0008006" key="9">
    <source>
        <dbReference type="Google" id="ProtNLM"/>
    </source>
</evidence>
<feature type="transmembrane region" description="Helical" evidence="6">
    <location>
        <begin position="98"/>
        <end position="118"/>
    </location>
</feature>
<dbReference type="Gene3D" id="1.20.1250.20">
    <property type="entry name" value="MFS general substrate transporter like domains"/>
    <property type="match status" value="2"/>
</dbReference>
<evidence type="ECO:0000256" key="4">
    <source>
        <dbReference type="ARBA" id="ARBA00022989"/>
    </source>
</evidence>
<keyword evidence="8" id="KW-1185">Reference proteome</keyword>
<dbReference type="Proteomes" id="UP000541154">
    <property type="component" value="Unassembled WGS sequence"/>
</dbReference>
<dbReference type="EMBL" id="SPNV01000080">
    <property type="protein sequence ID" value="KAF5862173.1"/>
    <property type="molecule type" value="Genomic_DNA"/>
</dbReference>
<gene>
    <name evidence="7" type="ORF">ETB97_012070</name>
</gene>
<feature type="transmembrane region" description="Helical" evidence="6">
    <location>
        <begin position="5"/>
        <end position="24"/>
    </location>
</feature>
<reference evidence="7 8" key="1">
    <citation type="submission" date="2019-04" db="EMBL/GenBank/DDBJ databases">
        <title>Aspergillus burnettii sp. nov., novel species from soil in southeast Queensland.</title>
        <authorList>
            <person name="Gilchrist C.L.M."/>
            <person name="Pitt J.I."/>
            <person name="Lange L."/>
            <person name="Lacey H.J."/>
            <person name="Vuong D."/>
            <person name="Midgley D.J."/>
            <person name="Greenfield P."/>
            <person name="Bradbury M."/>
            <person name="Lacey E."/>
            <person name="Busk P.K."/>
            <person name="Pilgaard B."/>
            <person name="Chooi Y.H."/>
            <person name="Piggott A.M."/>
        </authorList>
    </citation>
    <scope>NUCLEOTIDE SEQUENCE [LARGE SCALE GENOMIC DNA]</scope>
    <source>
        <strain evidence="7 8">FRR 5400</strain>
    </source>
</reference>
<evidence type="ECO:0000256" key="5">
    <source>
        <dbReference type="ARBA" id="ARBA00023136"/>
    </source>
</evidence>
<dbReference type="AlphaFoldDB" id="A0A8H6E884"/>
<evidence type="ECO:0000256" key="1">
    <source>
        <dbReference type="ARBA" id="ARBA00004141"/>
    </source>
</evidence>
<dbReference type="GO" id="GO:0016020">
    <property type="term" value="C:membrane"/>
    <property type="evidence" value="ECO:0007669"/>
    <property type="project" value="UniProtKB-SubCell"/>
</dbReference>
<dbReference type="PANTHER" id="PTHR23511">
    <property type="entry name" value="SYNAPTIC VESICLE GLYCOPROTEIN 2"/>
    <property type="match status" value="1"/>
</dbReference>
<keyword evidence="5 6" id="KW-0472">Membrane</keyword>
<dbReference type="PANTHER" id="PTHR23511:SF5">
    <property type="entry name" value="MAJOR FACILITATOR-TYPE TRANSPORTER HXNZ-RELATED"/>
    <property type="match status" value="1"/>
</dbReference>
<protein>
    <recommendedName>
        <fullName evidence="9">Major facilitator superfamily (MFS) profile domain-containing protein</fullName>
    </recommendedName>
</protein>
<evidence type="ECO:0000256" key="2">
    <source>
        <dbReference type="ARBA" id="ARBA00022448"/>
    </source>
</evidence>
<evidence type="ECO:0000313" key="8">
    <source>
        <dbReference type="Proteomes" id="UP000541154"/>
    </source>
</evidence>
<evidence type="ECO:0000313" key="7">
    <source>
        <dbReference type="EMBL" id="KAF5862173.1"/>
    </source>
</evidence>
<sequence length="190" mass="20915">MGRRYLVLSLGAIIFAMFICRFFFTLYESPKFLVAKGRQDEAVAAIGGYPEKIKEQTLSLKQIIARSLSKFSVQQIGPLFATKRLRIATSTYETYRNYAITGVVGLPGPVLACYTVGIKYVGRKGTMAISTLITGILLFCFTAANTSNTQLVCSTLESFFQVITYGVLYAYTPEVFPAPTEAQPQVSLVV</sequence>
<keyword evidence="4 6" id="KW-1133">Transmembrane helix</keyword>
<keyword evidence="3 6" id="KW-0812">Transmembrane</keyword>
<name>A0A8H6E884_PETAA</name>
<evidence type="ECO:0000256" key="3">
    <source>
        <dbReference type="ARBA" id="ARBA00022692"/>
    </source>
</evidence>
<organism evidence="7 8">
    <name type="scientific">Petromyces alliaceus</name>
    <name type="common">Aspergillus alliaceus</name>
    <dbReference type="NCBI Taxonomy" id="209559"/>
    <lineage>
        <taxon>Eukaryota</taxon>
        <taxon>Fungi</taxon>
        <taxon>Dikarya</taxon>
        <taxon>Ascomycota</taxon>
        <taxon>Pezizomycotina</taxon>
        <taxon>Eurotiomycetes</taxon>
        <taxon>Eurotiomycetidae</taxon>
        <taxon>Eurotiales</taxon>
        <taxon>Aspergillaceae</taxon>
        <taxon>Aspergillus</taxon>
        <taxon>Aspergillus subgen. Circumdati</taxon>
    </lineage>
</organism>
<evidence type="ECO:0000256" key="6">
    <source>
        <dbReference type="SAM" id="Phobius"/>
    </source>
</evidence>
<comment type="caution">
    <text evidence="7">The sequence shown here is derived from an EMBL/GenBank/DDBJ whole genome shotgun (WGS) entry which is preliminary data.</text>
</comment>
<dbReference type="SUPFAM" id="SSF103473">
    <property type="entry name" value="MFS general substrate transporter"/>
    <property type="match status" value="1"/>
</dbReference>
<feature type="transmembrane region" description="Helical" evidence="6">
    <location>
        <begin position="125"/>
        <end position="144"/>
    </location>
</feature>
<keyword evidence="2" id="KW-0813">Transport</keyword>
<comment type="subcellular location">
    <subcellularLocation>
        <location evidence="1">Membrane</location>
        <topology evidence="1">Multi-pass membrane protein</topology>
    </subcellularLocation>
</comment>
<accession>A0A8H6E884</accession>